<evidence type="ECO:0000259" key="2">
    <source>
        <dbReference type="Pfam" id="PF17667"/>
    </source>
</evidence>
<feature type="compositionally biased region" description="Acidic residues" evidence="1">
    <location>
        <begin position="698"/>
        <end position="720"/>
    </location>
</feature>
<dbReference type="STRING" id="92696.A0A4R0RTF6"/>
<accession>A0A4R0RTF6</accession>
<feature type="compositionally biased region" description="Basic residues" evidence="1">
    <location>
        <begin position="1"/>
        <end position="13"/>
    </location>
</feature>
<gene>
    <name evidence="3" type="ORF">EIP91_002857</name>
</gene>
<dbReference type="EMBL" id="RWJN01000019">
    <property type="protein sequence ID" value="TCD70512.1"/>
    <property type="molecule type" value="Genomic_DNA"/>
</dbReference>
<reference evidence="3 4" key="1">
    <citation type="submission" date="2018-11" db="EMBL/GenBank/DDBJ databases">
        <title>Genome assembly of Steccherinum ochraceum LE-BIN_3174, the white-rot fungus of the Steccherinaceae family (The Residual Polyporoid clade, Polyporales, Basidiomycota).</title>
        <authorList>
            <person name="Fedorova T.V."/>
            <person name="Glazunova O.A."/>
            <person name="Landesman E.O."/>
            <person name="Moiseenko K.V."/>
            <person name="Psurtseva N.V."/>
            <person name="Savinova O.S."/>
            <person name="Shakhova N.V."/>
            <person name="Tyazhelova T.V."/>
            <person name="Vasina D.V."/>
        </authorList>
    </citation>
    <scope>NUCLEOTIDE SEQUENCE [LARGE SCALE GENOMIC DNA]</scope>
    <source>
        <strain evidence="3 4">LE-BIN_3174</strain>
    </source>
</reference>
<dbReference type="AlphaFoldDB" id="A0A4R0RTF6"/>
<dbReference type="OrthoDB" id="5569250at2759"/>
<evidence type="ECO:0000313" key="4">
    <source>
        <dbReference type="Proteomes" id="UP000292702"/>
    </source>
</evidence>
<dbReference type="Pfam" id="PF17667">
    <property type="entry name" value="Pkinase_fungal"/>
    <property type="match status" value="1"/>
</dbReference>
<proteinExistence type="predicted"/>
<keyword evidence="4" id="KW-1185">Reference proteome</keyword>
<sequence length="741" mass="84082">MARRSNHGWKRHLVPPATPSIRNRNPPVRSSINADRCAQLVKQYDGHVIRDVDPKIFSRDVWGYTLTMIEPTFGQCITFPHDALSLLTSPSHPTRVSAVFMLVESIRSQVKLADHRLQNLNFHCRMDDIDRPDITLDVDYNRRWYDLASYIGVPEVISPRSYENEDSRDVACKRSNVSKHPIDTRRIIGDEVTSAHFISKILCSSPRVFVSAIHFDGFYVWFVYGDHEGLVTTQQFHILEEPVLLVLAVAGLCSAHSSALGFIPFQHFPENQLHGGFNGTRIRFTPDGKDADGKDFEAASFIVDITKSRKVCTSHKAVGRGTTCIPGRLEERKDGASRLTVASVGPVMLKMGFWREYAVYEGHRIRIVRTKLQKRKPEALKYIVNLHGSVAATLSQLNSPRVFLGRVENTEPRMFHALALSEYQPLVKIQAASDFTTVITHALYGHHWMWQFAAYLHGDVSFNNVMWHREPDGTIIGVIVDFDLAQGRQTIEHEIHREHDNIKSREFGGRLRLKGYRYSGTVPCIATESLSRIYGPAKCYRQDLESFFWLILIHCICHDILFSIYRTARLPNFFARDVQHVGRAKADFLLESNDDVLRSSYLKNVDPSYKEVIEKWILPVREFFHYSALHFRRTDAPKMEHIIHDLPQGDAIFAEFMEAIGEVNICDCPPCLVSIVSSEGSHQSTHTEDIGVTSSGTDDVDGEDVAEEDSEDTDEYESAEDSSLYDMHLKAVGTSNAMSTD</sequence>
<evidence type="ECO:0000313" key="3">
    <source>
        <dbReference type="EMBL" id="TCD70512.1"/>
    </source>
</evidence>
<comment type="caution">
    <text evidence="3">The sequence shown here is derived from an EMBL/GenBank/DDBJ whole genome shotgun (WGS) entry which is preliminary data.</text>
</comment>
<feature type="region of interest" description="Disordered" evidence="1">
    <location>
        <begin position="1"/>
        <end position="29"/>
    </location>
</feature>
<feature type="region of interest" description="Disordered" evidence="1">
    <location>
        <begin position="683"/>
        <end position="741"/>
    </location>
</feature>
<organism evidence="3 4">
    <name type="scientific">Steccherinum ochraceum</name>
    <dbReference type="NCBI Taxonomy" id="92696"/>
    <lineage>
        <taxon>Eukaryota</taxon>
        <taxon>Fungi</taxon>
        <taxon>Dikarya</taxon>
        <taxon>Basidiomycota</taxon>
        <taxon>Agaricomycotina</taxon>
        <taxon>Agaricomycetes</taxon>
        <taxon>Polyporales</taxon>
        <taxon>Steccherinaceae</taxon>
        <taxon>Steccherinum</taxon>
    </lineage>
</organism>
<dbReference type="InterPro" id="IPR040976">
    <property type="entry name" value="Pkinase_fungal"/>
</dbReference>
<feature type="compositionally biased region" description="Polar residues" evidence="1">
    <location>
        <begin position="20"/>
        <end position="29"/>
    </location>
</feature>
<dbReference type="Proteomes" id="UP000292702">
    <property type="component" value="Unassembled WGS sequence"/>
</dbReference>
<evidence type="ECO:0000256" key="1">
    <source>
        <dbReference type="SAM" id="MobiDB-lite"/>
    </source>
</evidence>
<protein>
    <recommendedName>
        <fullName evidence="2">Fungal-type protein kinase domain-containing protein</fullName>
    </recommendedName>
</protein>
<name>A0A4R0RTF6_9APHY</name>
<feature type="domain" description="Fungal-type protein kinase" evidence="2">
    <location>
        <begin position="396"/>
        <end position="555"/>
    </location>
</feature>